<gene>
    <name evidence="16" type="ORF">XA68_16330</name>
</gene>
<keyword evidence="12 14" id="KW-0472">Membrane</keyword>
<evidence type="ECO:0000256" key="10">
    <source>
        <dbReference type="ARBA" id="ARBA00022989"/>
    </source>
</evidence>
<keyword evidence="9" id="KW-0746">Sphingolipid metabolism</keyword>
<keyword evidence="10 14" id="KW-1133">Transmembrane helix</keyword>
<dbReference type="OrthoDB" id="387657at2759"/>
<keyword evidence="17" id="KW-1185">Reference proteome</keyword>
<evidence type="ECO:0000256" key="7">
    <source>
        <dbReference type="ARBA" id="ARBA00022801"/>
    </source>
</evidence>
<evidence type="ECO:0000256" key="6">
    <source>
        <dbReference type="ARBA" id="ARBA00022723"/>
    </source>
</evidence>
<protein>
    <recommendedName>
        <fullName evidence="15">Endonuclease/exonuclease/phosphatase domain-containing protein</fullName>
    </recommendedName>
</protein>
<evidence type="ECO:0000313" key="16">
    <source>
        <dbReference type="EMBL" id="PFH56557.1"/>
    </source>
</evidence>
<evidence type="ECO:0000256" key="8">
    <source>
        <dbReference type="ARBA" id="ARBA00022842"/>
    </source>
</evidence>
<comment type="subcellular location">
    <subcellularLocation>
        <location evidence="1">Membrane</location>
        <topology evidence="1">Multi-pass membrane protein</topology>
    </subcellularLocation>
</comment>
<dbReference type="GO" id="GO:0046872">
    <property type="term" value="F:metal ion binding"/>
    <property type="evidence" value="ECO:0007669"/>
    <property type="project" value="UniProtKB-KW"/>
</dbReference>
<keyword evidence="11" id="KW-0443">Lipid metabolism</keyword>
<dbReference type="GO" id="GO:0016020">
    <property type="term" value="C:membrane"/>
    <property type="evidence" value="ECO:0007669"/>
    <property type="project" value="UniProtKB-SubCell"/>
</dbReference>
<dbReference type="Gene3D" id="3.60.10.10">
    <property type="entry name" value="Endonuclease/exonuclease/phosphatase"/>
    <property type="match status" value="1"/>
</dbReference>
<dbReference type="PANTHER" id="PTHR16320:SF24">
    <property type="entry name" value="PHOSPHODIESTERASE, PUTATIVE-RELATED"/>
    <property type="match status" value="1"/>
</dbReference>
<dbReference type="GO" id="GO:0004767">
    <property type="term" value="F:sphingomyelin phosphodiesterase activity"/>
    <property type="evidence" value="ECO:0007669"/>
    <property type="project" value="InterPro"/>
</dbReference>
<dbReference type="STRING" id="268505.A0A2A9P6J3"/>
<evidence type="ECO:0000259" key="15">
    <source>
        <dbReference type="Pfam" id="PF03372"/>
    </source>
</evidence>
<proteinExistence type="inferred from homology"/>
<evidence type="ECO:0000256" key="1">
    <source>
        <dbReference type="ARBA" id="ARBA00004141"/>
    </source>
</evidence>
<keyword evidence="7" id="KW-0378">Hydrolase</keyword>
<feature type="compositionally biased region" description="Acidic residues" evidence="13">
    <location>
        <begin position="371"/>
        <end position="380"/>
    </location>
</feature>
<dbReference type="Proteomes" id="UP000037136">
    <property type="component" value="Unassembled WGS sequence"/>
</dbReference>
<dbReference type="Pfam" id="PF03372">
    <property type="entry name" value="Exo_endo_phos"/>
    <property type="match status" value="1"/>
</dbReference>
<evidence type="ECO:0000256" key="9">
    <source>
        <dbReference type="ARBA" id="ARBA00022919"/>
    </source>
</evidence>
<evidence type="ECO:0000256" key="4">
    <source>
        <dbReference type="ARBA" id="ARBA00006335"/>
    </source>
</evidence>
<feature type="domain" description="Endonuclease/exonuclease/phosphatase" evidence="15">
    <location>
        <begin position="40"/>
        <end position="327"/>
    </location>
</feature>
<keyword evidence="5 14" id="KW-0812">Transmembrane</keyword>
<keyword evidence="6" id="KW-0479">Metal-binding</keyword>
<dbReference type="AlphaFoldDB" id="A0A2A9P6J3"/>
<sequence>MSRKDAAADVSSSMPDTEPRDDDDDDDDDGLLPPSELTLLTLNCWGLEHISSVRRQRLGEVGRRLARMRPRPQIVCLQECWVESDFQAIREATRHLLPHAKMYRAGVFGAGLVILSRWPFQDSSMLIFPLNGRPTAFWRGDWYVGKGVACAVLRVGPAEGDVIHVFNTHTHAPYQKHHRDDSYACHRVAQAWEISKLLRTATATGRLVVALGDFNMLPLSLPHRIITSRAPVRDLWRVLHPHSSLGPARHPAEAARNRPVPGARFNLEENGATSDGLYNTWRWTKNAQNRLRAGRTPCPVDPDAPDERGKRLDYIFASIGLTSPESASSSRRRWVVKSAAVTLTDPHPDLGVSLSDHFAVSATIRQHSAADGDDDDDDDDEKSRLENNTTTTTLPLSAYDEILSLVDAYTARERSQRRYRALHFYAALVVWAACLVAVWFAPGNFVCFLLALVGSLVLAAGLIDGLLALLFFSSELRSLDEFAWEVRNARWAAAACPVKQK</sequence>
<name>A0A2A9P6J3_OPHUN</name>
<feature type="transmembrane region" description="Helical" evidence="14">
    <location>
        <begin position="448"/>
        <end position="472"/>
    </location>
</feature>
<dbReference type="SUPFAM" id="SSF56219">
    <property type="entry name" value="DNase I-like"/>
    <property type="match status" value="1"/>
</dbReference>
<dbReference type="GO" id="GO:0006665">
    <property type="term" value="P:sphingolipid metabolic process"/>
    <property type="evidence" value="ECO:0007669"/>
    <property type="project" value="UniProtKB-KW"/>
</dbReference>
<feature type="transmembrane region" description="Helical" evidence="14">
    <location>
        <begin position="422"/>
        <end position="442"/>
    </location>
</feature>
<feature type="compositionally biased region" description="Acidic residues" evidence="13">
    <location>
        <begin position="19"/>
        <end position="30"/>
    </location>
</feature>
<accession>A0A2A9P6J3</accession>
<comment type="pathway">
    <text evidence="2">Lipid metabolism; sphingolipid metabolism.</text>
</comment>
<evidence type="ECO:0000256" key="13">
    <source>
        <dbReference type="SAM" id="MobiDB-lite"/>
    </source>
</evidence>
<evidence type="ECO:0000256" key="14">
    <source>
        <dbReference type="SAM" id="Phobius"/>
    </source>
</evidence>
<feature type="region of interest" description="Disordered" evidence="13">
    <location>
        <begin position="1"/>
        <end position="32"/>
    </location>
</feature>
<evidence type="ECO:0000256" key="2">
    <source>
        <dbReference type="ARBA" id="ARBA00004760"/>
    </source>
</evidence>
<keyword evidence="8" id="KW-0460">Magnesium</keyword>
<comment type="pathway">
    <text evidence="3">Sphingolipid metabolism.</text>
</comment>
<evidence type="ECO:0000256" key="12">
    <source>
        <dbReference type="ARBA" id="ARBA00023136"/>
    </source>
</evidence>
<comment type="similarity">
    <text evidence="4">Belongs to the neutral sphingomyelinase family.</text>
</comment>
<dbReference type="InterPro" id="IPR036691">
    <property type="entry name" value="Endo/exonu/phosph_ase_sf"/>
</dbReference>
<reference evidence="16 17" key="1">
    <citation type="journal article" date="2015" name="BMC Genomics">
        <title>Gene expression during zombie ant biting behavior reflects the complexity underlying fungal parasitic behavioral manipulation.</title>
        <authorList>
            <person name="de Bekker C."/>
            <person name="Ohm R.A."/>
            <person name="Loreto R.G."/>
            <person name="Sebastian A."/>
            <person name="Albert I."/>
            <person name="Merrow M."/>
            <person name="Brachmann A."/>
            <person name="Hughes D.P."/>
        </authorList>
    </citation>
    <scope>NUCLEOTIDE SEQUENCE [LARGE SCALE GENOMIC DNA]</scope>
    <source>
        <strain evidence="16 17">SC16a</strain>
    </source>
</reference>
<comment type="caution">
    <text evidence="16">The sequence shown here is derived from an EMBL/GenBank/DDBJ whole genome shotgun (WGS) entry which is preliminary data.</text>
</comment>
<evidence type="ECO:0000256" key="3">
    <source>
        <dbReference type="ARBA" id="ARBA00004991"/>
    </source>
</evidence>
<dbReference type="FunFam" id="3.60.10.10:FF:000059">
    <property type="entry name" value="Inositol phosphosphingolipids phospholipase C"/>
    <property type="match status" value="1"/>
</dbReference>
<evidence type="ECO:0000256" key="11">
    <source>
        <dbReference type="ARBA" id="ARBA00023098"/>
    </source>
</evidence>
<reference evidence="16 17" key="2">
    <citation type="journal article" date="2017" name="Sci. Rep.">
        <title>Ant-infecting Ophiocordyceps genomes reveal a high diversity of potential behavioral manipulation genes and a possible major role for enterotoxins.</title>
        <authorList>
            <person name="de Bekker C."/>
            <person name="Ohm R.A."/>
            <person name="Evans H.C."/>
            <person name="Brachmann A."/>
            <person name="Hughes D.P."/>
        </authorList>
    </citation>
    <scope>NUCLEOTIDE SEQUENCE [LARGE SCALE GENOMIC DNA]</scope>
    <source>
        <strain evidence="16 17">SC16a</strain>
    </source>
</reference>
<dbReference type="InterPro" id="IPR005135">
    <property type="entry name" value="Endo/exonuclease/phosphatase"/>
</dbReference>
<dbReference type="InterPro" id="IPR038772">
    <property type="entry name" value="Sph/SMPD2-like"/>
</dbReference>
<dbReference type="PANTHER" id="PTHR16320">
    <property type="entry name" value="SPHINGOMYELINASE FAMILY MEMBER"/>
    <property type="match status" value="1"/>
</dbReference>
<feature type="region of interest" description="Disordered" evidence="13">
    <location>
        <begin position="366"/>
        <end position="390"/>
    </location>
</feature>
<evidence type="ECO:0000256" key="5">
    <source>
        <dbReference type="ARBA" id="ARBA00022692"/>
    </source>
</evidence>
<evidence type="ECO:0000313" key="17">
    <source>
        <dbReference type="Proteomes" id="UP000037136"/>
    </source>
</evidence>
<dbReference type="EMBL" id="LAZP02000554">
    <property type="protein sequence ID" value="PFH56557.1"/>
    <property type="molecule type" value="Genomic_DNA"/>
</dbReference>
<organism evidence="16 17">
    <name type="scientific">Ophiocordyceps unilateralis</name>
    <name type="common">Zombie-ant fungus</name>
    <name type="synonym">Torrubia unilateralis</name>
    <dbReference type="NCBI Taxonomy" id="268505"/>
    <lineage>
        <taxon>Eukaryota</taxon>
        <taxon>Fungi</taxon>
        <taxon>Dikarya</taxon>
        <taxon>Ascomycota</taxon>
        <taxon>Pezizomycotina</taxon>
        <taxon>Sordariomycetes</taxon>
        <taxon>Hypocreomycetidae</taxon>
        <taxon>Hypocreales</taxon>
        <taxon>Ophiocordycipitaceae</taxon>
        <taxon>Ophiocordyceps</taxon>
    </lineage>
</organism>